<dbReference type="Gene3D" id="3.30.43.10">
    <property type="entry name" value="Uridine Diphospho-n-acetylenolpyruvylglucosamine Reductase, domain 2"/>
    <property type="match status" value="1"/>
</dbReference>
<organism evidence="3">
    <name type="scientific">Telmatobacter sp. DSM 110680</name>
    <dbReference type="NCBI Taxonomy" id="3036704"/>
    <lineage>
        <taxon>Bacteria</taxon>
        <taxon>Pseudomonadati</taxon>
        <taxon>Acidobacteriota</taxon>
        <taxon>Terriglobia</taxon>
        <taxon>Terriglobales</taxon>
        <taxon>Acidobacteriaceae</taxon>
        <taxon>Telmatobacter</taxon>
    </lineage>
</organism>
<gene>
    <name evidence="3" type="ORF">P8935_08130</name>
</gene>
<evidence type="ECO:0000256" key="1">
    <source>
        <dbReference type="ARBA" id="ARBA00022827"/>
    </source>
</evidence>
<dbReference type="SUPFAM" id="SSF55447">
    <property type="entry name" value="CO dehydrogenase flavoprotein C-terminal domain-like"/>
    <property type="match status" value="1"/>
</dbReference>
<feature type="domain" description="FAD-binding PCMH-type" evidence="2">
    <location>
        <begin position="1"/>
        <end position="179"/>
    </location>
</feature>
<evidence type="ECO:0000259" key="2">
    <source>
        <dbReference type="PROSITE" id="PS51387"/>
    </source>
</evidence>
<dbReference type="Gene3D" id="3.30.390.50">
    <property type="entry name" value="CO dehydrogenase flavoprotein, C-terminal domain"/>
    <property type="match status" value="1"/>
</dbReference>
<dbReference type="InterPro" id="IPR036318">
    <property type="entry name" value="FAD-bd_PCMH-like_sf"/>
</dbReference>
<dbReference type="Gene3D" id="3.30.465.10">
    <property type="match status" value="1"/>
</dbReference>
<dbReference type="SUPFAM" id="SSF56176">
    <property type="entry name" value="FAD-binding/transporter-associated domain-like"/>
    <property type="match status" value="1"/>
</dbReference>
<dbReference type="InterPro" id="IPR005107">
    <property type="entry name" value="CO_DH_flav_C"/>
</dbReference>
<dbReference type="InterPro" id="IPR016169">
    <property type="entry name" value="FAD-bd_PCMH_sub2"/>
</dbReference>
<accession>A0AAU7DQF8</accession>
<sequence length="292" mass="31537">MRGNAAEHELVAPGSLPAVLDLLASAPGQWMPIAGGTELMVAFAAGRLSANKLVSIWNVEELRFNDTTPNTLIIGAGTTFGDMRSNALIAAEFPLLSKAASWIGSIANQTRATLGGNLVNGSPAADSSPALLVYDAEVEFISVRGKRRMPYSEFHTGYKQNAMTADELLYAIHLPRRFNKHRQYLRKVGTRKAMAISKVALGATALMNDGMIDEIRVAAASLAPFPVRLTLTEAVVAGNSPIPEMIEAARHALLTESQPIDDIRSNAQYRKVVGANLLEEFFHSLSREPEAR</sequence>
<dbReference type="PANTHER" id="PTHR42659">
    <property type="entry name" value="XANTHINE DEHYDROGENASE SUBUNIT C-RELATED"/>
    <property type="match status" value="1"/>
</dbReference>
<protein>
    <submittedName>
        <fullName evidence="3">FAD binding domain-containing protein</fullName>
    </submittedName>
</protein>
<reference evidence="3" key="1">
    <citation type="submission" date="2023-03" db="EMBL/GenBank/DDBJ databases">
        <title>Edaphobacter sp.</title>
        <authorList>
            <person name="Huber K.J."/>
            <person name="Papendorf J."/>
            <person name="Pilke C."/>
            <person name="Bunk B."/>
            <person name="Sproeer C."/>
            <person name="Pester M."/>
        </authorList>
    </citation>
    <scope>NUCLEOTIDE SEQUENCE</scope>
    <source>
        <strain evidence="3">DSM 110680</strain>
    </source>
</reference>
<dbReference type="Pfam" id="PF00941">
    <property type="entry name" value="FAD_binding_5"/>
    <property type="match status" value="1"/>
</dbReference>
<dbReference type="InterPro" id="IPR051312">
    <property type="entry name" value="Diverse_Substr_Oxidored"/>
</dbReference>
<dbReference type="PROSITE" id="PS51387">
    <property type="entry name" value="FAD_PCMH"/>
    <property type="match status" value="1"/>
</dbReference>
<dbReference type="GO" id="GO:0071949">
    <property type="term" value="F:FAD binding"/>
    <property type="evidence" value="ECO:0007669"/>
    <property type="project" value="InterPro"/>
</dbReference>
<dbReference type="InterPro" id="IPR002346">
    <property type="entry name" value="Mopterin_DH_FAD-bd"/>
</dbReference>
<keyword evidence="1" id="KW-0274">FAD</keyword>
<dbReference type="PANTHER" id="PTHR42659:SF9">
    <property type="entry name" value="XANTHINE DEHYDROGENASE FAD-BINDING SUBUNIT XDHB-RELATED"/>
    <property type="match status" value="1"/>
</dbReference>
<dbReference type="EMBL" id="CP121196">
    <property type="protein sequence ID" value="XBH19273.1"/>
    <property type="molecule type" value="Genomic_DNA"/>
</dbReference>
<dbReference type="InterPro" id="IPR036683">
    <property type="entry name" value="CO_DH_flav_C_dom_sf"/>
</dbReference>
<dbReference type="GO" id="GO:0016491">
    <property type="term" value="F:oxidoreductase activity"/>
    <property type="evidence" value="ECO:0007669"/>
    <property type="project" value="InterPro"/>
</dbReference>
<keyword evidence="1" id="KW-0285">Flavoprotein</keyword>
<dbReference type="RefSeq" id="WP_348264489.1">
    <property type="nucleotide sequence ID" value="NZ_CP121196.1"/>
</dbReference>
<evidence type="ECO:0000313" key="3">
    <source>
        <dbReference type="EMBL" id="XBH19273.1"/>
    </source>
</evidence>
<dbReference type="InterPro" id="IPR016166">
    <property type="entry name" value="FAD-bd_PCMH"/>
</dbReference>
<name>A0AAU7DQF8_9BACT</name>
<dbReference type="SMART" id="SM01092">
    <property type="entry name" value="CO_deh_flav_C"/>
    <property type="match status" value="1"/>
</dbReference>
<dbReference type="InterPro" id="IPR016167">
    <property type="entry name" value="FAD-bd_PCMH_sub1"/>
</dbReference>
<dbReference type="Pfam" id="PF03450">
    <property type="entry name" value="CO_deh_flav_C"/>
    <property type="match status" value="1"/>
</dbReference>
<proteinExistence type="predicted"/>
<dbReference type="AlphaFoldDB" id="A0AAU7DQF8"/>